<reference evidence="6 7" key="1">
    <citation type="submission" date="2015-08" db="EMBL/GenBank/DDBJ databases">
        <title>Draft Genome Sequence of Pseudoalteromonas porphyrae UCD-SED14.</title>
        <authorList>
            <person name="Coil D.A."/>
            <person name="Jospin G."/>
            <person name="Lee R.D."/>
            <person name="Eisen J.A."/>
        </authorList>
    </citation>
    <scope>NUCLEOTIDE SEQUENCE [LARGE SCALE GENOMIC DNA]</scope>
    <source>
        <strain evidence="6 7">UCD-SED14</strain>
    </source>
</reference>
<organism evidence="6 7">
    <name type="scientific">Pseudoalteromonas porphyrae</name>
    <dbReference type="NCBI Taxonomy" id="187330"/>
    <lineage>
        <taxon>Bacteria</taxon>
        <taxon>Pseudomonadati</taxon>
        <taxon>Pseudomonadota</taxon>
        <taxon>Gammaproteobacteria</taxon>
        <taxon>Alteromonadales</taxon>
        <taxon>Pseudoalteromonadaceae</taxon>
        <taxon>Pseudoalteromonas</taxon>
    </lineage>
</organism>
<gene>
    <name evidence="6" type="ORF">ADS77_01335</name>
</gene>
<dbReference type="GO" id="GO:0046872">
    <property type="term" value="F:metal ion binding"/>
    <property type="evidence" value="ECO:0007669"/>
    <property type="project" value="UniProtKB-KW"/>
</dbReference>
<sequence length="445" mass="49523">MKTNFSNEGTTQSDEQNLIFARAAALADSGIFKEYLIYEDNGECWFAGGIVRSITVFATHIESNTSAGKTQRQVNSENLCQVLQQELNTWDGEWQACGWSSFEFAYALKSPELLTEEEKAGQEALLFICEPKITVSLGKKPTLIKSKSSELEQQVRLILENAVVRAHVPYKNVEIPDNINYKNAVKKSVANIQNGLLEKVILSRKVPLHFSPDYTATWLQGRSMNTPARSFTMNLAGWKITGFSPEIVLSVNENRKVTTEPLAGTRRLEGNPDTDQKIFDELLRDPKETHEHAISVRLSVDEMTEVCEPESVHVPQFMVQKKRGSVQHLASRVCGTLKTEYNAWHAFESLFPAVTASGIQKLAAFSEIRRHEGSSRGLYAGAILKLDHTGVIDAALVLRSVMSKGDQHWLQAGAGIVLDSTPERELTETSEKLASISPWVVEKTS</sequence>
<feature type="domain" description="Chorismate-utilising enzyme C-terminal" evidence="5">
    <location>
        <begin position="180"/>
        <end position="432"/>
    </location>
</feature>
<keyword evidence="4" id="KW-0456">Lyase</keyword>
<evidence type="ECO:0000256" key="2">
    <source>
        <dbReference type="ARBA" id="ARBA00022723"/>
    </source>
</evidence>
<keyword evidence="3" id="KW-0460">Magnesium</keyword>
<dbReference type="InterPro" id="IPR019996">
    <property type="entry name" value="Salicylate_synthase"/>
</dbReference>
<protein>
    <submittedName>
        <fullName evidence="6">Salicylate synthase</fullName>
    </submittedName>
</protein>
<keyword evidence="7" id="KW-1185">Reference proteome</keyword>
<keyword evidence="2" id="KW-0479">Metal-binding</keyword>
<dbReference type="OrthoDB" id="9803598at2"/>
<name>A0A0N0M2B7_9GAMM</name>
<dbReference type="GO" id="GO:0000162">
    <property type="term" value="P:L-tryptophan biosynthetic process"/>
    <property type="evidence" value="ECO:0007669"/>
    <property type="project" value="TreeGrafter"/>
</dbReference>
<evidence type="ECO:0000256" key="1">
    <source>
        <dbReference type="ARBA" id="ARBA00001946"/>
    </source>
</evidence>
<dbReference type="NCBIfam" id="TIGR03494">
    <property type="entry name" value="salicyl_syn"/>
    <property type="match status" value="1"/>
</dbReference>
<dbReference type="PANTHER" id="PTHR11236">
    <property type="entry name" value="AMINOBENZOATE/ANTHRANILATE SYNTHASE"/>
    <property type="match status" value="1"/>
</dbReference>
<dbReference type="PANTHER" id="PTHR11236:SF48">
    <property type="entry name" value="ISOCHORISMATE SYNTHASE MENF"/>
    <property type="match status" value="1"/>
</dbReference>
<dbReference type="Proteomes" id="UP000037848">
    <property type="component" value="Unassembled WGS sequence"/>
</dbReference>
<accession>A0A0N0M2B7</accession>
<dbReference type="Gene3D" id="3.60.120.10">
    <property type="entry name" value="Anthranilate synthase"/>
    <property type="match status" value="1"/>
</dbReference>
<proteinExistence type="predicted"/>
<comment type="cofactor">
    <cofactor evidence="1">
        <name>Mg(2+)</name>
        <dbReference type="ChEBI" id="CHEBI:18420"/>
    </cofactor>
</comment>
<dbReference type="GO" id="GO:0008909">
    <property type="term" value="F:isochorismate synthase activity"/>
    <property type="evidence" value="ECO:0007669"/>
    <property type="project" value="InterPro"/>
</dbReference>
<dbReference type="Pfam" id="PF00425">
    <property type="entry name" value="Chorismate_bind"/>
    <property type="match status" value="1"/>
</dbReference>
<comment type="caution">
    <text evidence="6">The sequence shown here is derived from an EMBL/GenBank/DDBJ whole genome shotgun (WGS) entry which is preliminary data.</text>
</comment>
<dbReference type="InterPro" id="IPR005801">
    <property type="entry name" value="ADC_synthase"/>
</dbReference>
<evidence type="ECO:0000313" key="7">
    <source>
        <dbReference type="Proteomes" id="UP000037848"/>
    </source>
</evidence>
<dbReference type="InterPro" id="IPR019999">
    <property type="entry name" value="Anth_synth_I-like"/>
</dbReference>
<evidence type="ECO:0000256" key="4">
    <source>
        <dbReference type="ARBA" id="ARBA00023239"/>
    </source>
</evidence>
<evidence type="ECO:0000256" key="3">
    <source>
        <dbReference type="ARBA" id="ARBA00022842"/>
    </source>
</evidence>
<evidence type="ECO:0000313" key="6">
    <source>
        <dbReference type="EMBL" id="KPH65599.1"/>
    </source>
</evidence>
<dbReference type="EMBL" id="LHPH01000001">
    <property type="protein sequence ID" value="KPH65599.1"/>
    <property type="molecule type" value="Genomic_DNA"/>
</dbReference>
<dbReference type="GO" id="GO:0016833">
    <property type="term" value="F:oxo-acid-lyase activity"/>
    <property type="evidence" value="ECO:0007669"/>
    <property type="project" value="InterPro"/>
</dbReference>
<dbReference type="SUPFAM" id="SSF56322">
    <property type="entry name" value="ADC synthase"/>
    <property type="match status" value="1"/>
</dbReference>
<dbReference type="PRINTS" id="PR00095">
    <property type="entry name" value="ANTSNTHASEI"/>
</dbReference>
<dbReference type="RefSeq" id="WP_054452513.1">
    <property type="nucleotide sequence ID" value="NZ_LHPH01000001.1"/>
</dbReference>
<dbReference type="STRING" id="187330.AMS58_05150"/>
<evidence type="ECO:0000259" key="5">
    <source>
        <dbReference type="Pfam" id="PF00425"/>
    </source>
</evidence>
<dbReference type="PATRIC" id="fig|187330.3.peg.278"/>
<dbReference type="AlphaFoldDB" id="A0A0N0M2B7"/>
<dbReference type="InterPro" id="IPR015890">
    <property type="entry name" value="Chorismate_C"/>
</dbReference>